<dbReference type="PRINTS" id="PR00080">
    <property type="entry name" value="SDRFAMILY"/>
</dbReference>
<evidence type="ECO:0000256" key="1">
    <source>
        <dbReference type="ARBA" id="ARBA00006484"/>
    </source>
</evidence>
<dbReference type="SUPFAM" id="SSF51735">
    <property type="entry name" value="NAD(P)-binding Rossmann-fold domains"/>
    <property type="match status" value="1"/>
</dbReference>
<evidence type="ECO:0000313" key="5">
    <source>
        <dbReference type="Proteomes" id="UP000540656"/>
    </source>
</evidence>
<dbReference type="InterPro" id="IPR002347">
    <property type="entry name" value="SDR_fam"/>
</dbReference>
<evidence type="ECO:0000256" key="2">
    <source>
        <dbReference type="ARBA" id="ARBA00023002"/>
    </source>
</evidence>
<keyword evidence="2 4" id="KW-0560">Oxidoreductase</keyword>
<organism evidence="4 5">
    <name type="scientific">Nocardioides daedukensis</name>
    <dbReference type="NCBI Taxonomy" id="634462"/>
    <lineage>
        <taxon>Bacteria</taxon>
        <taxon>Bacillati</taxon>
        <taxon>Actinomycetota</taxon>
        <taxon>Actinomycetes</taxon>
        <taxon>Propionibacteriales</taxon>
        <taxon>Nocardioidaceae</taxon>
        <taxon>Nocardioides</taxon>
    </lineage>
</organism>
<dbReference type="Gene3D" id="3.40.50.720">
    <property type="entry name" value="NAD(P)-binding Rossmann-like Domain"/>
    <property type="match status" value="1"/>
</dbReference>
<dbReference type="PANTHER" id="PTHR42879:SF2">
    <property type="entry name" value="3-OXOACYL-[ACYL-CARRIER-PROTEIN] REDUCTASE FABG"/>
    <property type="match status" value="1"/>
</dbReference>
<name>A0A7Y9S3W1_9ACTN</name>
<protein>
    <submittedName>
        <fullName evidence="4">3-hydroxybutyrate dehydrogenase/3-oxoacyl-[acyl-carrier protein] reductase</fullName>
        <ecNumber evidence="4">1.1.1.100</ecNumber>
        <ecNumber evidence="4">1.1.1.30</ecNumber>
    </submittedName>
</protein>
<dbReference type="PRINTS" id="PR00081">
    <property type="entry name" value="GDHRDH"/>
</dbReference>
<gene>
    <name evidence="4" type="ORF">BJ980_002476</name>
</gene>
<evidence type="ECO:0000256" key="3">
    <source>
        <dbReference type="RuleBase" id="RU000363"/>
    </source>
</evidence>
<dbReference type="GO" id="GO:0003858">
    <property type="term" value="F:3-hydroxybutyrate dehydrogenase activity"/>
    <property type="evidence" value="ECO:0007669"/>
    <property type="project" value="UniProtKB-EC"/>
</dbReference>
<dbReference type="Pfam" id="PF00106">
    <property type="entry name" value="adh_short"/>
    <property type="match status" value="1"/>
</dbReference>
<comment type="similarity">
    <text evidence="1 3">Belongs to the short-chain dehydrogenases/reductases (SDR) family.</text>
</comment>
<comment type="caution">
    <text evidence="4">The sequence shown here is derived from an EMBL/GenBank/DDBJ whole genome shotgun (WGS) entry which is preliminary data.</text>
</comment>
<dbReference type="Proteomes" id="UP000540656">
    <property type="component" value="Unassembled WGS sequence"/>
</dbReference>
<accession>A0A7Y9S3W1</accession>
<proteinExistence type="inferred from homology"/>
<sequence>MATLQGKVALVTAATGGIGRGIAEALLAQGASVVMTGRSPEKGAKALAEIGLPDRTAFLAGDARDKDEVAGWVAGAVERFGRLDILVNNAGGSDGFALVHELSDEAWDNAFTFIVDSAFWATRAALPVMLEQGSGRVVNISSVEGKMGNKAAVSHYISAKHAMNGFTKAVAFEYGQQGITSNAICPGAVETERTKEIGPAFAAENGLTYEEYLADYAKDAATGRLNTVEEVGAMAVLLAGPAGGGITGALLNVDGGTAPY</sequence>
<dbReference type="PANTHER" id="PTHR42879">
    <property type="entry name" value="3-OXOACYL-(ACYL-CARRIER-PROTEIN) REDUCTASE"/>
    <property type="match status" value="1"/>
</dbReference>
<dbReference type="FunFam" id="3.40.50.720:FF:000084">
    <property type="entry name" value="Short-chain dehydrogenase reductase"/>
    <property type="match status" value="1"/>
</dbReference>
<dbReference type="EC" id="1.1.1.30" evidence="4"/>
<dbReference type="InterPro" id="IPR050259">
    <property type="entry name" value="SDR"/>
</dbReference>
<dbReference type="AlphaFoldDB" id="A0A7Y9S3W1"/>
<evidence type="ECO:0000313" key="4">
    <source>
        <dbReference type="EMBL" id="NYG59553.1"/>
    </source>
</evidence>
<dbReference type="InterPro" id="IPR036291">
    <property type="entry name" value="NAD(P)-bd_dom_sf"/>
</dbReference>
<dbReference type="EC" id="1.1.1.100" evidence="4"/>
<reference evidence="4 5" key="1">
    <citation type="submission" date="2020-07" db="EMBL/GenBank/DDBJ databases">
        <title>Sequencing the genomes of 1000 actinobacteria strains.</title>
        <authorList>
            <person name="Klenk H.-P."/>
        </authorList>
    </citation>
    <scope>NUCLEOTIDE SEQUENCE [LARGE SCALE GENOMIC DNA]</scope>
    <source>
        <strain evidence="4 5">DSM 23819</strain>
    </source>
</reference>
<dbReference type="CDD" id="cd05233">
    <property type="entry name" value="SDR_c"/>
    <property type="match status" value="1"/>
</dbReference>
<dbReference type="EMBL" id="JACCAA010000001">
    <property type="protein sequence ID" value="NYG59553.1"/>
    <property type="molecule type" value="Genomic_DNA"/>
</dbReference>
<keyword evidence="5" id="KW-1185">Reference proteome</keyword>
<dbReference type="GO" id="GO:0004316">
    <property type="term" value="F:3-oxoacyl-[acyl-carrier-protein] reductase (NADPH) activity"/>
    <property type="evidence" value="ECO:0007669"/>
    <property type="project" value="UniProtKB-EC"/>
</dbReference>
<dbReference type="RefSeq" id="WP_179502590.1">
    <property type="nucleotide sequence ID" value="NZ_JACCAA010000001.1"/>
</dbReference>